<dbReference type="PANTHER" id="PTHR28255">
    <property type="match status" value="1"/>
</dbReference>
<dbReference type="NCBIfam" id="NF002696">
    <property type="entry name" value="PRK02487.1-5"/>
    <property type="match status" value="1"/>
</dbReference>
<name>A0A6J7ID51_9ZZZZ</name>
<protein>
    <submittedName>
        <fullName evidence="1">Unannotated protein</fullName>
    </submittedName>
</protein>
<dbReference type="PANTHER" id="PTHR28255:SF1">
    <property type="entry name" value="UPF0303 PROTEIN YBR137W"/>
    <property type="match status" value="1"/>
</dbReference>
<dbReference type="InterPro" id="IPR005624">
    <property type="entry name" value="PduO/GlcC-like"/>
</dbReference>
<dbReference type="Gene3D" id="3.30.450.150">
    <property type="entry name" value="Haem-degrading domain"/>
    <property type="match status" value="1"/>
</dbReference>
<dbReference type="InterPro" id="IPR038084">
    <property type="entry name" value="PduO/GlcC-like_sf"/>
</dbReference>
<dbReference type="EMBL" id="CAFBNE010000002">
    <property type="protein sequence ID" value="CAB4928462.1"/>
    <property type="molecule type" value="Genomic_DNA"/>
</dbReference>
<dbReference type="Pfam" id="PF03928">
    <property type="entry name" value="HbpS-like"/>
    <property type="match status" value="1"/>
</dbReference>
<accession>A0A6J7ID51</accession>
<dbReference type="AlphaFoldDB" id="A0A6J7ID51"/>
<dbReference type="SUPFAM" id="SSF143744">
    <property type="entry name" value="GlcG-like"/>
    <property type="match status" value="1"/>
</dbReference>
<dbReference type="InterPro" id="IPR010371">
    <property type="entry name" value="YBR137W-like"/>
</dbReference>
<sequence>MAATTGGYSSAALRDEADSLELTGFSLADALRLGRIATGIAVDRSLPVLIEVVLGQRVAYRAALPGTTADNDEWLRRKFRVVARFEESTLAVRVAHEEEGRTFNETTGLPEAEFAAHGGGWPVKVAGVGMVGMFGVSGLPQVADHELIVESLGIHLRESARG</sequence>
<organism evidence="1">
    <name type="scientific">freshwater metagenome</name>
    <dbReference type="NCBI Taxonomy" id="449393"/>
    <lineage>
        <taxon>unclassified sequences</taxon>
        <taxon>metagenomes</taxon>
        <taxon>ecological metagenomes</taxon>
    </lineage>
</organism>
<dbReference type="PIRSF" id="PIRSF008757">
    <property type="entry name" value="UCP008757"/>
    <property type="match status" value="1"/>
</dbReference>
<evidence type="ECO:0000313" key="1">
    <source>
        <dbReference type="EMBL" id="CAB4928462.1"/>
    </source>
</evidence>
<gene>
    <name evidence="1" type="ORF">UFOPK3772_00101</name>
</gene>
<reference evidence="1" key="1">
    <citation type="submission" date="2020-05" db="EMBL/GenBank/DDBJ databases">
        <authorList>
            <person name="Chiriac C."/>
            <person name="Salcher M."/>
            <person name="Ghai R."/>
            <person name="Kavagutti S V."/>
        </authorList>
    </citation>
    <scope>NUCLEOTIDE SEQUENCE</scope>
</reference>
<proteinExistence type="predicted"/>